<keyword evidence="1 4" id="KW-0963">Cytoplasm</keyword>
<sequence length="265" mass="29174">MQRRDLPADLQLEMASWEDEDYDLVASTGKAVAHGKFDDEEDDDDVAEAWDAESEDESKTTAAVAPTKKKGTLKDALKRREELQAAEEAAREEARLTAAPEETPEERRLRQKQKELESDLNNAADLFGAAHITEEDKTLLKSQIKGATLSDILDPAPKTKDEFAEVCKTLTQGLTTLGKSREYPQFMVDLVKGLCEPLNAEDTRKVQASLNVLVNAKNLAEKGGPQKKKKAAGKPGLAKMGAATASYNRALDSSRLDDDYDDDFM</sequence>
<feature type="region of interest" description="Disordered" evidence="5">
    <location>
        <begin position="219"/>
        <end position="238"/>
    </location>
</feature>
<evidence type="ECO:0000256" key="1">
    <source>
        <dbReference type="ARBA" id="ARBA00022490"/>
    </source>
</evidence>
<feature type="region of interest" description="Disordered" evidence="5">
    <location>
        <begin position="33"/>
        <end position="115"/>
    </location>
</feature>
<evidence type="ECO:0000256" key="3">
    <source>
        <dbReference type="ARBA" id="ARBA00022917"/>
    </source>
</evidence>
<dbReference type="GO" id="GO:0005852">
    <property type="term" value="C:eukaryotic translation initiation factor 3 complex"/>
    <property type="evidence" value="ECO:0007669"/>
    <property type="project" value="UniProtKB-UniRule"/>
</dbReference>
<accession>A0A1Y2EYG7</accession>
<comment type="subunit">
    <text evidence="4">Component of the eukaryotic translation initiation factor 3 (eIF-3) complex.</text>
</comment>
<keyword evidence="2 4" id="KW-0396">Initiation factor</keyword>
<dbReference type="HAMAP" id="MF_03009">
    <property type="entry name" value="eIF3j"/>
    <property type="match status" value="1"/>
</dbReference>
<feature type="compositionally biased region" description="Acidic residues" evidence="5">
    <location>
        <begin position="38"/>
        <end position="56"/>
    </location>
</feature>
<gene>
    <name evidence="4" type="primary">HCR1</name>
    <name evidence="6" type="ORF">BCR37DRAFT_395195</name>
</gene>
<dbReference type="InterPro" id="IPR013906">
    <property type="entry name" value="eIF3j"/>
</dbReference>
<comment type="similarity">
    <text evidence="4">Belongs to the eIF-3 subunit J family.</text>
</comment>
<evidence type="ECO:0000256" key="5">
    <source>
        <dbReference type="SAM" id="MobiDB-lite"/>
    </source>
</evidence>
<protein>
    <recommendedName>
        <fullName evidence="4">Eukaryotic translation initiation factor 3 subunit J</fullName>
        <shortName evidence="4">eIF3j</shortName>
    </recommendedName>
    <alternativeName>
        <fullName evidence="4">Eukaryotic translation initiation factor 3 30 kDa subunit homolog</fullName>
        <shortName evidence="4">eIF-3 30 kDa subunit homolog</shortName>
    </alternativeName>
</protein>
<organism evidence="6 7">
    <name type="scientific">Protomyces lactucae-debilis</name>
    <dbReference type="NCBI Taxonomy" id="2754530"/>
    <lineage>
        <taxon>Eukaryota</taxon>
        <taxon>Fungi</taxon>
        <taxon>Dikarya</taxon>
        <taxon>Ascomycota</taxon>
        <taxon>Taphrinomycotina</taxon>
        <taxon>Taphrinomycetes</taxon>
        <taxon>Taphrinales</taxon>
        <taxon>Protomycetaceae</taxon>
        <taxon>Protomyces</taxon>
    </lineage>
</organism>
<dbReference type="GO" id="GO:0003743">
    <property type="term" value="F:translation initiation factor activity"/>
    <property type="evidence" value="ECO:0007669"/>
    <property type="project" value="UniProtKB-UniRule"/>
</dbReference>
<dbReference type="InterPro" id="IPR023194">
    <property type="entry name" value="eIF3-like_dom_sf"/>
</dbReference>
<dbReference type="GO" id="GO:0001732">
    <property type="term" value="P:formation of cytoplasmic translation initiation complex"/>
    <property type="evidence" value="ECO:0007669"/>
    <property type="project" value="UniProtKB-UniRule"/>
</dbReference>
<keyword evidence="7" id="KW-1185">Reference proteome</keyword>
<evidence type="ECO:0000256" key="2">
    <source>
        <dbReference type="ARBA" id="ARBA00022540"/>
    </source>
</evidence>
<evidence type="ECO:0000256" key="4">
    <source>
        <dbReference type="HAMAP-Rule" id="MF_03009"/>
    </source>
</evidence>
<proteinExistence type="inferred from homology"/>
<dbReference type="EMBL" id="MCFI01000022">
    <property type="protein sequence ID" value="ORY76649.1"/>
    <property type="molecule type" value="Genomic_DNA"/>
</dbReference>
<dbReference type="PANTHER" id="PTHR21681:SF0">
    <property type="entry name" value="EUKARYOTIC TRANSLATION INITIATION FACTOR 3 SUBUNIT J"/>
    <property type="match status" value="1"/>
</dbReference>
<comment type="caution">
    <text evidence="6">The sequence shown here is derived from an EMBL/GenBank/DDBJ whole genome shotgun (WGS) entry which is preliminary data.</text>
</comment>
<dbReference type="OrthoDB" id="20381at2759"/>
<dbReference type="PANTHER" id="PTHR21681">
    <property type="entry name" value="EUKARYOTIC TRANSLATION INITIATION FACTOR 3 SUBUNIT J"/>
    <property type="match status" value="1"/>
</dbReference>
<dbReference type="STRING" id="56484.A0A1Y2EYG7"/>
<dbReference type="Pfam" id="PF08597">
    <property type="entry name" value="eIF3_subunit"/>
    <property type="match status" value="1"/>
</dbReference>
<dbReference type="AlphaFoldDB" id="A0A1Y2EYG7"/>
<comment type="function">
    <text evidence="4">Component of the eukaryotic translation initiation factor 3 (eIF-3) complex, which is involved in protein synthesis of a specialized repertoire of mRNAs and, together with other initiation factors, stimulates binding of mRNA and methionyl-tRNAi to the 40S ribosome. The eIF-3 complex specifically targets and initiates translation of a subset of mRNAs involved in cell proliferation.</text>
</comment>
<evidence type="ECO:0000313" key="6">
    <source>
        <dbReference type="EMBL" id="ORY76649.1"/>
    </source>
</evidence>
<dbReference type="GO" id="GO:0016282">
    <property type="term" value="C:eukaryotic 43S preinitiation complex"/>
    <property type="evidence" value="ECO:0007669"/>
    <property type="project" value="UniProtKB-UniRule"/>
</dbReference>
<dbReference type="Gene3D" id="1.10.246.60">
    <property type="entry name" value="Eukaryotic translation initiation factor 3 like domains"/>
    <property type="match status" value="1"/>
</dbReference>
<dbReference type="OMA" id="KPHYALW"/>
<keyword evidence="3 4" id="KW-0648">Protein biosynthesis</keyword>
<feature type="compositionally biased region" description="Basic and acidic residues" evidence="5">
    <location>
        <begin position="105"/>
        <end position="115"/>
    </location>
</feature>
<comment type="subcellular location">
    <subcellularLocation>
        <location evidence="4">Cytoplasm</location>
    </subcellularLocation>
</comment>
<evidence type="ECO:0000313" key="7">
    <source>
        <dbReference type="Proteomes" id="UP000193685"/>
    </source>
</evidence>
<dbReference type="GO" id="GO:0033290">
    <property type="term" value="C:eukaryotic 48S preinitiation complex"/>
    <property type="evidence" value="ECO:0007669"/>
    <property type="project" value="UniProtKB-UniRule"/>
</dbReference>
<name>A0A1Y2EYG7_PROLT</name>
<feature type="compositionally biased region" description="Basic and acidic residues" evidence="5">
    <location>
        <begin position="72"/>
        <end position="95"/>
    </location>
</feature>
<reference evidence="6 7" key="1">
    <citation type="submission" date="2016-07" db="EMBL/GenBank/DDBJ databases">
        <title>Pervasive Adenine N6-methylation of Active Genes in Fungi.</title>
        <authorList>
            <consortium name="DOE Joint Genome Institute"/>
            <person name="Mondo S.J."/>
            <person name="Dannebaum R.O."/>
            <person name="Kuo R.C."/>
            <person name="Labutti K."/>
            <person name="Haridas S."/>
            <person name="Kuo A."/>
            <person name="Salamov A."/>
            <person name="Ahrendt S.R."/>
            <person name="Lipzen A."/>
            <person name="Sullivan W."/>
            <person name="Andreopoulos W.B."/>
            <person name="Clum A."/>
            <person name="Lindquist E."/>
            <person name="Daum C."/>
            <person name="Ramamoorthy G.K."/>
            <person name="Gryganskyi A."/>
            <person name="Culley D."/>
            <person name="Magnuson J.K."/>
            <person name="James T.Y."/>
            <person name="O'Malley M.A."/>
            <person name="Stajich J.E."/>
            <person name="Spatafora J.W."/>
            <person name="Visel A."/>
            <person name="Grigoriev I.V."/>
        </authorList>
    </citation>
    <scope>NUCLEOTIDE SEQUENCE [LARGE SCALE GENOMIC DNA]</scope>
    <source>
        <strain evidence="6 7">12-1054</strain>
    </source>
</reference>
<dbReference type="Proteomes" id="UP000193685">
    <property type="component" value="Unassembled WGS sequence"/>
</dbReference>